<organism evidence="2">
    <name type="scientific">viral metagenome</name>
    <dbReference type="NCBI Taxonomy" id="1070528"/>
    <lineage>
        <taxon>unclassified sequences</taxon>
        <taxon>metagenomes</taxon>
        <taxon>organismal metagenomes</taxon>
    </lineage>
</organism>
<keyword evidence="1" id="KW-0472">Membrane</keyword>
<dbReference type="AlphaFoldDB" id="A0A6C0AW46"/>
<accession>A0A6C0AW46</accession>
<feature type="transmembrane region" description="Helical" evidence="1">
    <location>
        <begin position="142"/>
        <end position="164"/>
    </location>
</feature>
<feature type="transmembrane region" description="Helical" evidence="1">
    <location>
        <begin position="35"/>
        <end position="56"/>
    </location>
</feature>
<keyword evidence="1" id="KW-0812">Transmembrane</keyword>
<reference evidence="2" key="1">
    <citation type="journal article" date="2020" name="Nature">
        <title>Giant virus diversity and host interactions through global metagenomics.</title>
        <authorList>
            <person name="Schulz F."/>
            <person name="Roux S."/>
            <person name="Paez-Espino D."/>
            <person name="Jungbluth S."/>
            <person name="Walsh D.A."/>
            <person name="Denef V.J."/>
            <person name="McMahon K.D."/>
            <person name="Konstantinidis K.T."/>
            <person name="Eloe-Fadrosh E.A."/>
            <person name="Kyrpides N.C."/>
            <person name="Woyke T."/>
        </authorList>
    </citation>
    <scope>NUCLEOTIDE SEQUENCE</scope>
    <source>
        <strain evidence="2">GVMAG-S-ERX555965-48</strain>
    </source>
</reference>
<feature type="transmembrane region" description="Helical" evidence="1">
    <location>
        <begin position="76"/>
        <end position="97"/>
    </location>
</feature>
<name>A0A6C0AW46_9ZZZZ</name>
<proteinExistence type="predicted"/>
<sequence>MEDTLTNGQSKDTKDIILSEKEEVNQDYNQKRDALIALCLEVYRVIMGSCLMIFVPQKCNDTSCGLSENINRIDDYSVACLSFNAITMAAFLFLYAVEFKRESKLISYLEVNKNKPMDNESISEELTKLDVSYKNILWDLDYYYKVTGYVSLVSFIINAILSGISVYGRYLDQTTITVFLTNILFMSLKIHEVISIVYTDKNVFLSAFLTERVQYNDVDPDKLNKKKKKYSGWMFLTTPPPPTPRNSDENIIIQENRDLTSSDDTVDSKATTVVSGLNKKKQFDSTNSLSDLGYIV</sequence>
<keyword evidence="1" id="KW-1133">Transmembrane helix</keyword>
<dbReference type="EMBL" id="MN738771">
    <property type="protein sequence ID" value="QHS84044.1"/>
    <property type="molecule type" value="Genomic_DNA"/>
</dbReference>
<evidence type="ECO:0000256" key="1">
    <source>
        <dbReference type="SAM" id="Phobius"/>
    </source>
</evidence>
<evidence type="ECO:0000313" key="2">
    <source>
        <dbReference type="EMBL" id="QHS84044.1"/>
    </source>
</evidence>
<protein>
    <submittedName>
        <fullName evidence="2">Uncharacterized protein</fullName>
    </submittedName>
</protein>